<reference evidence="1" key="1">
    <citation type="journal article" date="2011" name="PLoS Biol.">
        <title>Gene gain and loss during evolution of obligate parasitism in the white rust pathogen of Arabidopsis thaliana.</title>
        <authorList>
            <person name="Kemen E."/>
            <person name="Gardiner A."/>
            <person name="Schultz-Larsen T."/>
            <person name="Kemen A.C."/>
            <person name="Balmuth A.L."/>
            <person name="Robert-Seilaniantz A."/>
            <person name="Bailey K."/>
            <person name="Holub E."/>
            <person name="Studholme D.J."/>
            <person name="Maclean D."/>
            <person name="Jones J.D."/>
        </authorList>
    </citation>
    <scope>NUCLEOTIDE SEQUENCE</scope>
</reference>
<dbReference type="EMBL" id="FR825616">
    <property type="protein sequence ID" value="CCA28357.1"/>
    <property type="molecule type" value="Genomic_DNA"/>
</dbReference>
<accession>F0X2Y6</accession>
<sequence>MVFFYYLKEEEKQKEAEKRVEEVEKCFSHVAESLYLSTSKVPQMKERLGRMQVLVETTDEEVGIAPTNDDGIVESNDVAAVDDYEVVISEESYYSCEGSKAQTSSSSLNVFEDKENEERIGNLPPDWPHYATQYGITALSSGEDDDANYWEWPKDSNWLQYATHIGIAAQ</sequence>
<name>F0X2Y6_9STRA</name>
<gene>
    <name evidence="1" type="primary">AlNc14C2565G13258</name>
    <name evidence="1" type="ORF">ALNC14_145010</name>
</gene>
<proteinExistence type="predicted"/>
<protein>
    <submittedName>
        <fullName evidence="1">AlNc14C2565G13258 protein</fullName>
    </submittedName>
</protein>
<dbReference type="AlphaFoldDB" id="F0X2Y6"/>
<dbReference type="HOGENOM" id="CLU_1573506_0_0_1"/>
<reference evidence="1" key="2">
    <citation type="submission" date="2011-02" db="EMBL/GenBank/DDBJ databases">
        <authorList>
            <person name="MacLean D."/>
        </authorList>
    </citation>
    <scope>NUCLEOTIDE SEQUENCE</scope>
</reference>
<organism evidence="1">
    <name type="scientific">Albugo laibachii Nc14</name>
    <dbReference type="NCBI Taxonomy" id="890382"/>
    <lineage>
        <taxon>Eukaryota</taxon>
        <taxon>Sar</taxon>
        <taxon>Stramenopiles</taxon>
        <taxon>Oomycota</taxon>
        <taxon>Peronosporomycetes</taxon>
        <taxon>Albuginales</taxon>
        <taxon>Albuginaceae</taxon>
        <taxon>Albugo</taxon>
    </lineage>
</organism>
<evidence type="ECO:0000313" key="1">
    <source>
        <dbReference type="EMBL" id="CCA28357.1"/>
    </source>
</evidence>